<accession>G8ZS30</accession>
<feature type="region of interest" description="Disordered" evidence="1">
    <location>
        <begin position="237"/>
        <end position="268"/>
    </location>
</feature>
<dbReference type="STRING" id="1076872.G8ZS30"/>
<reference evidence="2 3" key="1">
    <citation type="journal article" date="2011" name="Proc. Natl. Acad. Sci. U.S.A.">
        <title>Evolutionary erosion of yeast sex chromosomes by mating-type switching accidents.</title>
        <authorList>
            <person name="Gordon J.L."/>
            <person name="Armisen D."/>
            <person name="Proux-Wera E."/>
            <person name="Oheigeartaigh S.S."/>
            <person name="Byrne K.P."/>
            <person name="Wolfe K.H."/>
        </authorList>
    </citation>
    <scope>NUCLEOTIDE SEQUENCE [LARGE SCALE GENOMIC DNA]</scope>
    <source>
        <strain evidence="3">ATCC 10662 / CBS 1146 / NBRC 0425 / NCYC 2629 / NRRL Y-866</strain>
    </source>
</reference>
<evidence type="ECO:0000313" key="3">
    <source>
        <dbReference type="Proteomes" id="UP000005627"/>
    </source>
</evidence>
<dbReference type="GeneID" id="11500657"/>
<dbReference type="AlphaFoldDB" id="G8ZS30"/>
<evidence type="ECO:0000313" key="2">
    <source>
        <dbReference type="EMBL" id="CCE91322.1"/>
    </source>
</evidence>
<dbReference type="KEGG" id="tdl:TDEL_0C04330"/>
<evidence type="ECO:0000256" key="1">
    <source>
        <dbReference type="SAM" id="MobiDB-lite"/>
    </source>
</evidence>
<feature type="compositionally biased region" description="Polar residues" evidence="1">
    <location>
        <begin position="318"/>
        <end position="330"/>
    </location>
</feature>
<protein>
    <submittedName>
        <fullName evidence="2">Uncharacterized protein</fullName>
    </submittedName>
</protein>
<dbReference type="eggNOG" id="ENOG502SAJ9">
    <property type="taxonomic scope" value="Eukaryota"/>
</dbReference>
<dbReference type="HOGENOM" id="CLU_826874_0_0_1"/>
<feature type="region of interest" description="Disordered" evidence="1">
    <location>
        <begin position="14"/>
        <end position="40"/>
    </location>
</feature>
<name>G8ZS30_TORDE</name>
<dbReference type="RefSeq" id="XP_003680533.1">
    <property type="nucleotide sequence ID" value="XM_003680485.1"/>
</dbReference>
<feature type="compositionally biased region" description="Low complexity" evidence="1">
    <location>
        <begin position="24"/>
        <end position="40"/>
    </location>
</feature>
<sequence length="336" mass="38133">MILVDDRLRVCDLSSGAPHRPTVSDSSPLHSSSPSRSLPISGLAVDSDGYTLPQEPSEILTPVINRLMSPQASPKVPSNFEWHTTTANRRTRVDSHENFDLGHFIQWDRYRQSSDTLPSIDRSNSIRSHASLKRTDFTSKTELNQQRKKRGFIFHRGFFKRRSSYKRLRTSAKNTRNRAGLNAVLSYADLQSFDPVDIISSKKVVLYRPNNITRRYPGISAAFEVPVQHYVRSKLPKRQTTIPRNSQIGRSNTCPSSLRSRRRRQNAPESGAIHDLWREYLSLVIAQRIQLRLSLAQTDLAAGNNDISIGNLRHKTSTKSSLRSVDTRLSSLRKCS</sequence>
<dbReference type="FunCoup" id="G8ZS30">
    <property type="interactions" value="97"/>
</dbReference>
<organism evidence="2 3">
    <name type="scientific">Torulaspora delbrueckii</name>
    <name type="common">Yeast</name>
    <name type="synonym">Candida colliculosa</name>
    <dbReference type="NCBI Taxonomy" id="4950"/>
    <lineage>
        <taxon>Eukaryota</taxon>
        <taxon>Fungi</taxon>
        <taxon>Dikarya</taxon>
        <taxon>Ascomycota</taxon>
        <taxon>Saccharomycotina</taxon>
        <taxon>Saccharomycetes</taxon>
        <taxon>Saccharomycetales</taxon>
        <taxon>Saccharomycetaceae</taxon>
        <taxon>Torulaspora</taxon>
    </lineage>
</organism>
<feature type="compositionally biased region" description="Polar residues" evidence="1">
    <location>
        <begin position="238"/>
        <end position="258"/>
    </location>
</feature>
<dbReference type="EMBL" id="HE616744">
    <property type="protein sequence ID" value="CCE91322.1"/>
    <property type="molecule type" value="Genomic_DNA"/>
</dbReference>
<gene>
    <name evidence="2" type="primary">TDEL0C04330</name>
    <name evidence="2" type="ORF">TDEL_0C04330</name>
</gene>
<dbReference type="OrthoDB" id="4036037at2759"/>
<feature type="region of interest" description="Disordered" evidence="1">
    <location>
        <begin position="316"/>
        <end position="336"/>
    </location>
</feature>
<dbReference type="Proteomes" id="UP000005627">
    <property type="component" value="Chromosome 3"/>
</dbReference>
<dbReference type="InParanoid" id="G8ZS30"/>
<proteinExistence type="predicted"/>
<keyword evidence="3" id="KW-1185">Reference proteome</keyword>